<feature type="transmembrane region" description="Helical" evidence="5">
    <location>
        <begin position="53"/>
        <end position="76"/>
    </location>
</feature>
<feature type="transmembrane region" description="Helical" evidence="5">
    <location>
        <begin position="188"/>
        <end position="208"/>
    </location>
</feature>
<sequence length="243" mass="27016">MSKHKEAVLHGESTFLSKFQDYIGEFIYGGIDGSVTTFAVVAGAAGAGLDSSVVIILGFANLIADGFSMSVGSYLSTKSERDKFEKHKRIEYWEVDNIPDAEREEIREIYAAKGFEGDLLEQVVDKITEDKDRWVDVMMKEELEMQKEQKSPFQMGLVTFVSFIIMGFIPLIVYVIDYTGKPIEHLFRYSSILTFITFAAIGYAKSYITATSKVRGILETLFLGGSAAVLAYYVGVVLEGIIS</sequence>
<keyword evidence="4 5" id="KW-0472">Membrane</keyword>
<dbReference type="RefSeq" id="WP_090260928.1">
    <property type="nucleotide sequence ID" value="NZ_FOIR01000005.1"/>
</dbReference>
<dbReference type="EMBL" id="FOIR01000005">
    <property type="protein sequence ID" value="SEW42573.1"/>
    <property type="molecule type" value="Genomic_DNA"/>
</dbReference>
<dbReference type="OrthoDB" id="9781619at2"/>
<keyword evidence="3 5" id="KW-1133">Transmembrane helix</keyword>
<accession>A0A1I0RMV9</accession>
<dbReference type="GO" id="GO:0005384">
    <property type="term" value="F:manganese ion transmembrane transporter activity"/>
    <property type="evidence" value="ECO:0007669"/>
    <property type="project" value="InterPro"/>
</dbReference>
<dbReference type="PANTHER" id="PTHR31851">
    <property type="entry name" value="FE(2+)/MN(2+) TRANSPORTER PCL1"/>
    <property type="match status" value="1"/>
</dbReference>
<name>A0A1I0RMV9_9BACT</name>
<reference evidence="7" key="1">
    <citation type="submission" date="2016-10" db="EMBL/GenBank/DDBJ databases">
        <authorList>
            <person name="Varghese N."/>
            <person name="Submissions S."/>
        </authorList>
    </citation>
    <scope>NUCLEOTIDE SEQUENCE [LARGE SCALE GENOMIC DNA]</scope>
    <source>
        <strain evidence="7">CGMCC 1.12402</strain>
    </source>
</reference>
<feature type="transmembrane region" description="Helical" evidence="5">
    <location>
        <begin position="155"/>
        <end position="176"/>
    </location>
</feature>
<keyword evidence="2 5" id="KW-0812">Transmembrane</keyword>
<dbReference type="GeneID" id="99988521"/>
<dbReference type="InterPro" id="IPR008217">
    <property type="entry name" value="Ccc1_fam"/>
</dbReference>
<dbReference type="STRING" id="1267423.SAMN05216290_3855"/>
<evidence type="ECO:0000256" key="5">
    <source>
        <dbReference type="SAM" id="Phobius"/>
    </source>
</evidence>
<dbReference type="Proteomes" id="UP000199437">
    <property type="component" value="Unassembled WGS sequence"/>
</dbReference>
<protein>
    <submittedName>
        <fullName evidence="6">Predicted Fe2+/Mn2+ transporter, VIT1/CCC1 family</fullName>
    </submittedName>
</protein>
<evidence type="ECO:0000313" key="6">
    <source>
        <dbReference type="EMBL" id="SEW42573.1"/>
    </source>
</evidence>
<organism evidence="6 7">
    <name type="scientific">Roseivirga pacifica</name>
    <dbReference type="NCBI Taxonomy" id="1267423"/>
    <lineage>
        <taxon>Bacteria</taxon>
        <taxon>Pseudomonadati</taxon>
        <taxon>Bacteroidota</taxon>
        <taxon>Cytophagia</taxon>
        <taxon>Cytophagales</taxon>
        <taxon>Roseivirgaceae</taxon>
        <taxon>Roseivirga</taxon>
    </lineage>
</organism>
<evidence type="ECO:0000256" key="1">
    <source>
        <dbReference type="ARBA" id="ARBA00004127"/>
    </source>
</evidence>
<evidence type="ECO:0000256" key="4">
    <source>
        <dbReference type="ARBA" id="ARBA00023136"/>
    </source>
</evidence>
<dbReference type="AlphaFoldDB" id="A0A1I0RMV9"/>
<evidence type="ECO:0000313" key="7">
    <source>
        <dbReference type="Proteomes" id="UP000199437"/>
    </source>
</evidence>
<evidence type="ECO:0000256" key="2">
    <source>
        <dbReference type="ARBA" id="ARBA00022692"/>
    </source>
</evidence>
<dbReference type="GO" id="GO:0012505">
    <property type="term" value="C:endomembrane system"/>
    <property type="evidence" value="ECO:0007669"/>
    <property type="project" value="UniProtKB-SubCell"/>
</dbReference>
<dbReference type="Pfam" id="PF01988">
    <property type="entry name" value="VIT1"/>
    <property type="match status" value="1"/>
</dbReference>
<gene>
    <name evidence="6" type="ORF">SAMN05216290_3855</name>
</gene>
<feature type="transmembrane region" description="Helical" evidence="5">
    <location>
        <begin position="26"/>
        <end position="47"/>
    </location>
</feature>
<proteinExistence type="predicted"/>
<feature type="transmembrane region" description="Helical" evidence="5">
    <location>
        <begin position="220"/>
        <end position="242"/>
    </location>
</feature>
<dbReference type="GO" id="GO:0030026">
    <property type="term" value="P:intracellular manganese ion homeostasis"/>
    <property type="evidence" value="ECO:0007669"/>
    <property type="project" value="InterPro"/>
</dbReference>
<evidence type="ECO:0000256" key="3">
    <source>
        <dbReference type="ARBA" id="ARBA00022989"/>
    </source>
</evidence>
<keyword evidence="7" id="KW-1185">Reference proteome</keyword>
<comment type="subcellular location">
    <subcellularLocation>
        <location evidence="1">Endomembrane system</location>
        <topology evidence="1">Multi-pass membrane protein</topology>
    </subcellularLocation>
</comment>